<comment type="caution">
    <text evidence="2">The sequence shown here is derived from an EMBL/GenBank/DDBJ whole genome shotgun (WGS) entry which is preliminary data.</text>
</comment>
<accession>A0ABV5QLT2</accession>
<dbReference type="Proteomes" id="UP001589716">
    <property type="component" value="Unassembled WGS sequence"/>
</dbReference>
<evidence type="ECO:0000313" key="3">
    <source>
        <dbReference type="Proteomes" id="UP001589716"/>
    </source>
</evidence>
<evidence type="ECO:0000313" key="2">
    <source>
        <dbReference type="EMBL" id="MFB9553823.1"/>
    </source>
</evidence>
<feature type="domain" description="MlaB-like STAS" evidence="1">
    <location>
        <begin position="20"/>
        <end position="97"/>
    </location>
</feature>
<dbReference type="InterPro" id="IPR058548">
    <property type="entry name" value="MlaB-like_STAS"/>
</dbReference>
<evidence type="ECO:0000259" key="1">
    <source>
        <dbReference type="Pfam" id="PF13466"/>
    </source>
</evidence>
<organism evidence="2 3">
    <name type="scientific">Streptomyces roseoviridis</name>
    <dbReference type="NCBI Taxonomy" id="67361"/>
    <lineage>
        <taxon>Bacteria</taxon>
        <taxon>Bacillati</taxon>
        <taxon>Actinomycetota</taxon>
        <taxon>Actinomycetes</taxon>
        <taxon>Kitasatosporales</taxon>
        <taxon>Streptomycetaceae</taxon>
        <taxon>Streptomyces</taxon>
    </lineage>
</organism>
<dbReference type="Pfam" id="PF13466">
    <property type="entry name" value="STAS_2"/>
    <property type="match status" value="1"/>
</dbReference>
<reference evidence="2 3" key="1">
    <citation type="submission" date="2024-09" db="EMBL/GenBank/DDBJ databases">
        <authorList>
            <person name="Sun Q."/>
            <person name="Mori K."/>
        </authorList>
    </citation>
    <scope>NUCLEOTIDE SEQUENCE [LARGE SCALE GENOMIC DNA]</scope>
    <source>
        <strain evidence="2 3">JCM 4414</strain>
    </source>
</reference>
<keyword evidence="3" id="KW-1185">Reference proteome</keyword>
<dbReference type="Gene3D" id="3.30.750.24">
    <property type="entry name" value="STAS domain"/>
    <property type="match status" value="1"/>
</dbReference>
<name>A0ABV5QLT2_9ACTN</name>
<proteinExistence type="predicted"/>
<dbReference type="SUPFAM" id="SSF52091">
    <property type="entry name" value="SpoIIaa-like"/>
    <property type="match status" value="1"/>
</dbReference>
<protein>
    <submittedName>
        <fullName evidence="2">STAS domain-containing protein</fullName>
    </submittedName>
</protein>
<dbReference type="EMBL" id="JBHMCT010000005">
    <property type="protein sequence ID" value="MFB9553823.1"/>
    <property type="molecule type" value="Genomic_DNA"/>
</dbReference>
<gene>
    <name evidence="2" type="ORF">ACFFTP_06370</name>
</gene>
<sequence>MSSGPVGGLPGVDTPRTLELRLSGRLAPDDIGRLCARLAAAEPADVVCAVDGLAPAGLAAVDALARIRLAAVRHGHRLRIEGAGPELRALLAFTGLDEVLGLPRVDVDQP</sequence>
<dbReference type="RefSeq" id="WP_345486105.1">
    <property type="nucleotide sequence ID" value="NZ_BAAAWU010000001.1"/>
</dbReference>
<dbReference type="InterPro" id="IPR036513">
    <property type="entry name" value="STAS_dom_sf"/>
</dbReference>